<keyword evidence="3" id="KW-0808">Transferase</keyword>
<gene>
    <name evidence="9" type="ORF">AVDCRST_MAG94-2818</name>
</gene>
<dbReference type="AlphaFoldDB" id="A0A6J4M6P3"/>
<dbReference type="GO" id="GO:0000155">
    <property type="term" value="F:phosphorelay sensor kinase activity"/>
    <property type="evidence" value="ECO:0007669"/>
    <property type="project" value="TreeGrafter"/>
</dbReference>
<dbReference type="PANTHER" id="PTHR43047">
    <property type="entry name" value="TWO-COMPONENT HISTIDINE PROTEIN KINASE"/>
    <property type="match status" value="1"/>
</dbReference>
<protein>
    <recommendedName>
        <fullName evidence="2">histidine kinase</fullName>
        <ecNumber evidence="2">2.7.13.3</ecNumber>
    </recommendedName>
</protein>
<feature type="modified residue" description="4-aspartylphosphate" evidence="6">
    <location>
        <position position="131"/>
    </location>
</feature>
<dbReference type="PRINTS" id="PR00344">
    <property type="entry name" value="BCTRLSENSOR"/>
</dbReference>
<dbReference type="Gene3D" id="3.30.565.10">
    <property type="entry name" value="Histidine kinase-like ATPase, C-terminal domain"/>
    <property type="match status" value="1"/>
</dbReference>
<dbReference type="PROSITE" id="PS50109">
    <property type="entry name" value="HIS_KIN"/>
    <property type="match status" value="1"/>
</dbReference>
<dbReference type="Pfam" id="PF02518">
    <property type="entry name" value="HATPase_c"/>
    <property type="match status" value="1"/>
</dbReference>
<dbReference type="InterPro" id="IPR004358">
    <property type="entry name" value="Sig_transdc_His_kin-like_C"/>
</dbReference>
<dbReference type="InterPro" id="IPR011006">
    <property type="entry name" value="CheY-like_superfamily"/>
</dbReference>
<keyword evidence="4 9" id="KW-0418">Kinase</keyword>
<proteinExistence type="predicted"/>
<sequence>MFESFCQEDGSTTRRFGGLGLGLAIVRQIVELHGGTIRAASPGEHQGATFSVQLPVLAPAASLVAPPSRTPTETKAPLDQMQILLVEDDTDTRAFQTCLLEQNGAKVTAVASGLAALQALEQSLPDVLISDVGMPAMDGHMLIRQVRALPPERGGQLPAIALTAYAGALNHQEALQAGFQQHLAKPIEPAQLIQALTTLVDTRNV</sequence>
<feature type="domain" description="Response regulatory" evidence="8">
    <location>
        <begin position="82"/>
        <end position="200"/>
    </location>
</feature>
<dbReference type="Pfam" id="PF00072">
    <property type="entry name" value="Response_reg"/>
    <property type="match status" value="1"/>
</dbReference>
<evidence type="ECO:0000256" key="4">
    <source>
        <dbReference type="ARBA" id="ARBA00022777"/>
    </source>
</evidence>
<keyword evidence="6" id="KW-0597">Phosphoprotein</keyword>
<evidence type="ECO:0000256" key="6">
    <source>
        <dbReference type="PROSITE-ProRule" id="PRU00169"/>
    </source>
</evidence>
<dbReference type="InterPro" id="IPR005467">
    <property type="entry name" value="His_kinase_dom"/>
</dbReference>
<accession>A0A6J4M6P3</accession>
<dbReference type="EC" id="2.7.13.3" evidence="2"/>
<dbReference type="CDD" id="cd17580">
    <property type="entry name" value="REC_2_DhkD-like"/>
    <property type="match status" value="1"/>
</dbReference>
<evidence type="ECO:0000256" key="3">
    <source>
        <dbReference type="ARBA" id="ARBA00022679"/>
    </source>
</evidence>
<dbReference type="Gene3D" id="3.40.50.2300">
    <property type="match status" value="1"/>
</dbReference>
<organism evidence="9">
    <name type="scientific">uncultured Leptolyngbya sp</name>
    <dbReference type="NCBI Taxonomy" id="332963"/>
    <lineage>
        <taxon>Bacteria</taxon>
        <taxon>Bacillati</taxon>
        <taxon>Cyanobacteriota</taxon>
        <taxon>Cyanophyceae</taxon>
        <taxon>Leptolyngbyales</taxon>
        <taxon>Leptolyngbyaceae</taxon>
        <taxon>Leptolyngbya group</taxon>
        <taxon>Leptolyngbya</taxon>
        <taxon>environmental samples</taxon>
    </lineage>
</organism>
<dbReference type="SUPFAM" id="SSF55874">
    <property type="entry name" value="ATPase domain of HSP90 chaperone/DNA topoisomerase II/histidine kinase"/>
    <property type="match status" value="1"/>
</dbReference>
<name>A0A6J4M6P3_9CYAN</name>
<evidence type="ECO:0000256" key="1">
    <source>
        <dbReference type="ARBA" id="ARBA00000085"/>
    </source>
</evidence>
<evidence type="ECO:0000259" key="8">
    <source>
        <dbReference type="PROSITE" id="PS50110"/>
    </source>
</evidence>
<dbReference type="GO" id="GO:0005886">
    <property type="term" value="C:plasma membrane"/>
    <property type="evidence" value="ECO:0007669"/>
    <property type="project" value="TreeGrafter"/>
</dbReference>
<keyword evidence="5" id="KW-0902">Two-component regulatory system</keyword>
<evidence type="ECO:0000256" key="2">
    <source>
        <dbReference type="ARBA" id="ARBA00012438"/>
    </source>
</evidence>
<evidence type="ECO:0000313" key="9">
    <source>
        <dbReference type="EMBL" id="CAA9351365.1"/>
    </source>
</evidence>
<dbReference type="PROSITE" id="PS50110">
    <property type="entry name" value="RESPONSE_REGULATORY"/>
    <property type="match status" value="1"/>
</dbReference>
<reference evidence="9" key="1">
    <citation type="submission" date="2020-02" db="EMBL/GenBank/DDBJ databases">
        <authorList>
            <person name="Meier V. D."/>
        </authorList>
    </citation>
    <scope>NUCLEOTIDE SEQUENCE</scope>
    <source>
        <strain evidence="9">AVDCRST_MAG94</strain>
    </source>
</reference>
<dbReference type="PANTHER" id="PTHR43047:SF72">
    <property type="entry name" value="OSMOSENSING HISTIDINE PROTEIN KINASE SLN1"/>
    <property type="match status" value="1"/>
</dbReference>
<evidence type="ECO:0000259" key="7">
    <source>
        <dbReference type="PROSITE" id="PS50109"/>
    </source>
</evidence>
<evidence type="ECO:0000256" key="5">
    <source>
        <dbReference type="ARBA" id="ARBA00023012"/>
    </source>
</evidence>
<dbReference type="InterPro" id="IPR036890">
    <property type="entry name" value="HATPase_C_sf"/>
</dbReference>
<dbReference type="InterPro" id="IPR003594">
    <property type="entry name" value="HATPase_dom"/>
</dbReference>
<dbReference type="GO" id="GO:0009927">
    <property type="term" value="F:histidine phosphotransfer kinase activity"/>
    <property type="evidence" value="ECO:0007669"/>
    <property type="project" value="TreeGrafter"/>
</dbReference>
<dbReference type="InterPro" id="IPR001789">
    <property type="entry name" value="Sig_transdc_resp-reg_receiver"/>
</dbReference>
<comment type="catalytic activity">
    <reaction evidence="1">
        <text>ATP + protein L-histidine = ADP + protein N-phospho-L-histidine.</text>
        <dbReference type="EC" id="2.7.13.3"/>
    </reaction>
</comment>
<feature type="domain" description="Histidine kinase" evidence="7">
    <location>
        <begin position="1"/>
        <end position="58"/>
    </location>
</feature>
<dbReference type="SUPFAM" id="SSF52172">
    <property type="entry name" value="CheY-like"/>
    <property type="match status" value="1"/>
</dbReference>
<dbReference type="SMART" id="SM00448">
    <property type="entry name" value="REC"/>
    <property type="match status" value="1"/>
</dbReference>
<dbReference type="EMBL" id="CADCTY010000991">
    <property type="protein sequence ID" value="CAA9351365.1"/>
    <property type="molecule type" value="Genomic_DNA"/>
</dbReference>